<dbReference type="AlphaFoldDB" id="A0AAD4MLN3"/>
<accession>A0AAD4MLN3</accession>
<keyword evidence="3 6" id="KW-0812">Transmembrane</keyword>
<feature type="transmembrane region" description="Helical" evidence="6">
    <location>
        <begin position="90"/>
        <end position="113"/>
    </location>
</feature>
<evidence type="ECO:0000256" key="3">
    <source>
        <dbReference type="ARBA" id="ARBA00022692"/>
    </source>
</evidence>
<dbReference type="PANTHER" id="PTHR16119:SF15">
    <property type="entry name" value="TRANSMEMBRANE PROTEIN 144 HOMOLOG"/>
    <property type="match status" value="1"/>
</dbReference>
<evidence type="ECO:0000256" key="5">
    <source>
        <dbReference type="ARBA" id="ARBA00023136"/>
    </source>
</evidence>
<feature type="transmembrane region" description="Helical" evidence="6">
    <location>
        <begin position="37"/>
        <end position="57"/>
    </location>
</feature>
<dbReference type="InterPro" id="IPR012435">
    <property type="entry name" value="TMEM144"/>
</dbReference>
<dbReference type="Pfam" id="PF07857">
    <property type="entry name" value="TMEM144"/>
    <property type="match status" value="1"/>
</dbReference>
<feature type="transmembrane region" description="Helical" evidence="6">
    <location>
        <begin position="278"/>
        <end position="298"/>
    </location>
</feature>
<feature type="transmembrane region" description="Helical" evidence="6">
    <location>
        <begin position="247"/>
        <end position="266"/>
    </location>
</feature>
<comment type="subcellular location">
    <subcellularLocation>
        <location evidence="1">Membrane</location>
        <topology evidence="1">Multi-pass membrane protein</topology>
    </subcellularLocation>
</comment>
<organism evidence="7 8">
    <name type="scientific">Ditylenchus destructor</name>
    <dbReference type="NCBI Taxonomy" id="166010"/>
    <lineage>
        <taxon>Eukaryota</taxon>
        <taxon>Metazoa</taxon>
        <taxon>Ecdysozoa</taxon>
        <taxon>Nematoda</taxon>
        <taxon>Chromadorea</taxon>
        <taxon>Rhabditida</taxon>
        <taxon>Tylenchina</taxon>
        <taxon>Tylenchomorpha</taxon>
        <taxon>Sphaerularioidea</taxon>
        <taxon>Anguinidae</taxon>
        <taxon>Anguininae</taxon>
        <taxon>Ditylenchus</taxon>
    </lineage>
</organism>
<feature type="transmembrane region" description="Helical" evidence="6">
    <location>
        <begin position="119"/>
        <end position="138"/>
    </location>
</feature>
<keyword evidence="4 6" id="KW-1133">Transmembrane helix</keyword>
<dbReference type="EMBL" id="JAKKPZ010000188">
    <property type="protein sequence ID" value="KAI1699214.1"/>
    <property type="molecule type" value="Genomic_DNA"/>
</dbReference>
<keyword evidence="8" id="KW-1185">Reference proteome</keyword>
<gene>
    <name evidence="7" type="ORF">DdX_17459</name>
</gene>
<evidence type="ECO:0000256" key="6">
    <source>
        <dbReference type="SAM" id="Phobius"/>
    </source>
</evidence>
<feature type="transmembrane region" description="Helical" evidence="6">
    <location>
        <begin position="6"/>
        <end position="25"/>
    </location>
</feature>
<evidence type="ECO:0000256" key="1">
    <source>
        <dbReference type="ARBA" id="ARBA00004141"/>
    </source>
</evidence>
<comment type="similarity">
    <text evidence="2">Belongs to the TMEM144 family.</text>
</comment>
<dbReference type="InterPro" id="IPR010651">
    <property type="entry name" value="Sugar_transport"/>
</dbReference>
<protein>
    <submittedName>
        <fullName evidence="7">Transmembrane family of transporters domain-containing protein</fullName>
    </submittedName>
</protein>
<feature type="transmembrane region" description="Helical" evidence="6">
    <location>
        <begin position="205"/>
        <end position="227"/>
    </location>
</feature>
<feature type="transmembrane region" description="Helical" evidence="6">
    <location>
        <begin position="63"/>
        <end position="83"/>
    </location>
</feature>
<feature type="transmembrane region" description="Helical" evidence="6">
    <location>
        <begin position="310"/>
        <end position="328"/>
    </location>
</feature>
<evidence type="ECO:0000313" key="7">
    <source>
        <dbReference type="EMBL" id="KAI1699214.1"/>
    </source>
</evidence>
<dbReference type="PANTHER" id="PTHR16119">
    <property type="entry name" value="TRANSMEMBRANE PROTEIN 144"/>
    <property type="match status" value="1"/>
</dbReference>
<dbReference type="Proteomes" id="UP001201812">
    <property type="component" value="Unassembled WGS sequence"/>
</dbReference>
<comment type="caution">
    <text evidence="7">The sequence shown here is derived from an EMBL/GenBank/DDBJ whole genome shotgun (WGS) entry which is preliminary data.</text>
</comment>
<evidence type="ECO:0000313" key="8">
    <source>
        <dbReference type="Proteomes" id="UP001201812"/>
    </source>
</evidence>
<name>A0AAD4MLN3_9BILA</name>
<evidence type="ECO:0000256" key="4">
    <source>
        <dbReference type="ARBA" id="ARBA00022989"/>
    </source>
</evidence>
<dbReference type="GO" id="GO:0015144">
    <property type="term" value="F:carbohydrate transmembrane transporter activity"/>
    <property type="evidence" value="ECO:0007669"/>
    <property type="project" value="InterPro"/>
</dbReference>
<proteinExistence type="inferred from homology"/>
<keyword evidence="5 6" id="KW-0472">Membrane</keyword>
<sequence>MSELAVGLSESLISASLFGSCFVLIKKRGIGDGMFAQWAMSCAIFMCGFVVMILRGFPRYHPFASLGGVSYSVGNALIIPIINEIGMGPAFLLPDTINCIGNFLVGYFGLFYTHPRPPQTLWMALIGLILILIGGVLISQVENKKEQPCRTAATTASDVENIEGIEPELKISVVMPPEKTKSLSDSEPSLWHLILEIVKRLRRPLFVALALFVGVFYVMCLTTIIAVIDSPDIFGYDNPKDSLSYVFSHYTGMFLTSTVIFIGYSICKKNRPNINPEIFLPGFGGGIIWSIAMIFWLLSADNLSQSITGPITAMMPGCVASLWSVFYFKEIEVLYTF</sequence>
<evidence type="ECO:0000256" key="2">
    <source>
        <dbReference type="ARBA" id="ARBA00005731"/>
    </source>
</evidence>
<reference evidence="7" key="1">
    <citation type="submission" date="2022-01" db="EMBL/GenBank/DDBJ databases">
        <title>Genome Sequence Resource for Two Populations of Ditylenchus destructor, the Migratory Endoparasitic Phytonematode.</title>
        <authorList>
            <person name="Zhang H."/>
            <person name="Lin R."/>
            <person name="Xie B."/>
        </authorList>
    </citation>
    <scope>NUCLEOTIDE SEQUENCE</scope>
    <source>
        <strain evidence="7">BazhouSP</strain>
    </source>
</reference>
<dbReference type="GO" id="GO:0016020">
    <property type="term" value="C:membrane"/>
    <property type="evidence" value="ECO:0007669"/>
    <property type="project" value="UniProtKB-SubCell"/>
</dbReference>